<dbReference type="OrthoDB" id="649282at2"/>
<protein>
    <submittedName>
        <fullName evidence="4">TetR family transcriptional regulator</fullName>
    </submittedName>
</protein>
<evidence type="ECO:0000256" key="1">
    <source>
        <dbReference type="ARBA" id="ARBA00023125"/>
    </source>
</evidence>
<dbReference type="EMBL" id="LRPC01000031">
    <property type="protein sequence ID" value="KYG71867.1"/>
    <property type="molecule type" value="Genomic_DNA"/>
</dbReference>
<dbReference type="Proteomes" id="UP000075606">
    <property type="component" value="Unassembled WGS sequence"/>
</dbReference>
<dbReference type="InterPro" id="IPR009057">
    <property type="entry name" value="Homeodomain-like_sf"/>
</dbReference>
<accession>A0A150WZH0</accession>
<dbReference type="PROSITE" id="PS50977">
    <property type="entry name" value="HTH_TETR_2"/>
    <property type="match status" value="1"/>
</dbReference>
<feature type="DNA-binding region" description="H-T-H motif" evidence="2">
    <location>
        <begin position="44"/>
        <end position="63"/>
    </location>
</feature>
<evidence type="ECO:0000259" key="3">
    <source>
        <dbReference type="PROSITE" id="PS50977"/>
    </source>
</evidence>
<dbReference type="STRING" id="333140.AWW68_17780"/>
<gene>
    <name evidence="4" type="ORF">AWW68_17780</name>
</gene>
<keyword evidence="1 2" id="KW-0238">DNA-binding</keyword>
<name>A0A150WZH0_9BACT</name>
<evidence type="ECO:0000313" key="5">
    <source>
        <dbReference type="Proteomes" id="UP000075606"/>
    </source>
</evidence>
<proteinExistence type="predicted"/>
<dbReference type="AlphaFoldDB" id="A0A150WZH0"/>
<comment type="caution">
    <text evidence="4">The sequence shown here is derived from an EMBL/GenBank/DDBJ whole genome shotgun (WGS) entry which is preliminary data.</text>
</comment>
<dbReference type="SUPFAM" id="SSF46689">
    <property type="entry name" value="Homeodomain-like"/>
    <property type="match status" value="1"/>
</dbReference>
<evidence type="ECO:0000313" key="4">
    <source>
        <dbReference type="EMBL" id="KYG71867.1"/>
    </source>
</evidence>
<dbReference type="GO" id="GO:0003677">
    <property type="term" value="F:DNA binding"/>
    <property type="evidence" value="ECO:0007669"/>
    <property type="project" value="UniProtKB-UniRule"/>
</dbReference>
<reference evidence="4 5" key="1">
    <citation type="submission" date="2016-01" db="EMBL/GenBank/DDBJ databases">
        <title>Genome sequencing of Roseivirga spongicola UST030701-084.</title>
        <authorList>
            <person name="Selvaratnam C."/>
            <person name="Thevarajoo S."/>
            <person name="Goh K.M."/>
            <person name="Ee R."/>
            <person name="Chan K.-G."/>
            <person name="Chong C.S."/>
        </authorList>
    </citation>
    <scope>NUCLEOTIDE SEQUENCE [LARGE SCALE GENOMIC DNA]</scope>
    <source>
        <strain evidence="4 5">UST030701-084</strain>
    </source>
</reference>
<dbReference type="Gene3D" id="1.10.357.10">
    <property type="entry name" value="Tetracycline Repressor, domain 2"/>
    <property type="match status" value="1"/>
</dbReference>
<evidence type="ECO:0000256" key="2">
    <source>
        <dbReference type="PROSITE-ProRule" id="PRU00335"/>
    </source>
</evidence>
<dbReference type="InterPro" id="IPR001647">
    <property type="entry name" value="HTH_TetR"/>
</dbReference>
<sequence>MTTLLKLQMNDNLYLKDPQDTELGQKIVRHSIQLIDELGLEGFTFKKLSVAIESTEASIYRYFENKHKLLVYLITWYWTWMEYKIDFATNNIKDPYERLEKAMKLITEKKCYDNSFPDVDETALQRIVINESEKTYLTKQVDHDNKFGLFKGYKSLCGRIADIVSEINPKYPFSHSLISTCLQAAHQQVFFAEHLPSLTDHKDAHEEVYSRNFEFIHSLVLKAIQK</sequence>
<feature type="domain" description="HTH tetR-type" evidence="3">
    <location>
        <begin position="21"/>
        <end position="81"/>
    </location>
</feature>
<organism evidence="4 5">
    <name type="scientific">Roseivirga spongicola</name>
    <dbReference type="NCBI Taxonomy" id="333140"/>
    <lineage>
        <taxon>Bacteria</taxon>
        <taxon>Pseudomonadati</taxon>
        <taxon>Bacteroidota</taxon>
        <taxon>Cytophagia</taxon>
        <taxon>Cytophagales</taxon>
        <taxon>Roseivirgaceae</taxon>
        <taxon>Roseivirga</taxon>
    </lineage>
</organism>
<keyword evidence="5" id="KW-1185">Reference proteome</keyword>